<comment type="caution">
    <text evidence="2">The sequence shown here is derived from an EMBL/GenBank/DDBJ whole genome shotgun (WGS) entry which is preliminary data.</text>
</comment>
<gene>
    <name evidence="2" type="ORF">Van01_37790</name>
</gene>
<reference evidence="2 3" key="1">
    <citation type="submission" date="2021-01" db="EMBL/GenBank/DDBJ databases">
        <title>Whole genome shotgun sequence of Verrucosispora andamanensis NBRC 109075.</title>
        <authorList>
            <person name="Komaki H."/>
            <person name="Tamura T."/>
        </authorList>
    </citation>
    <scope>NUCLEOTIDE SEQUENCE [LARGE SCALE GENOMIC DNA]</scope>
    <source>
        <strain evidence="2 3">NBRC 109075</strain>
    </source>
</reference>
<dbReference type="EMBL" id="BOOZ01000023">
    <property type="protein sequence ID" value="GIJ10565.1"/>
    <property type="molecule type" value="Genomic_DNA"/>
</dbReference>
<name>A0ABQ4HY55_9ACTN</name>
<feature type="compositionally biased region" description="Basic and acidic residues" evidence="1">
    <location>
        <begin position="82"/>
        <end position="93"/>
    </location>
</feature>
<sequence length="102" mass="11432">MPVRQVRRGDRSDDPGEAVAAFAFEEGTLIGVVLVVRGGPLVGVPQLSGEPGQRLTQSRRLLRLLRAEPAHHRGVMTYSSCPDREQRSRLRVERVRRHHTST</sequence>
<evidence type="ECO:0000256" key="1">
    <source>
        <dbReference type="SAM" id="MobiDB-lite"/>
    </source>
</evidence>
<organism evidence="2 3">
    <name type="scientific">Micromonospora andamanensis</name>
    <dbReference type="NCBI Taxonomy" id="1287068"/>
    <lineage>
        <taxon>Bacteria</taxon>
        <taxon>Bacillati</taxon>
        <taxon>Actinomycetota</taxon>
        <taxon>Actinomycetes</taxon>
        <taxon>Micromonosporales</taxon>
        <taxon>Micromonosporaceae</taxon>
        <taxon>Micromonospora</taxon>
    </lineage>
</organism>
<feature type="region of interest" description="Disordered" evidence="1">
    <location>
        <begin position="76"/>
        <end position="102"/>
    </location>
</feature>
<dbReference type="Proteomes" id="UP000647017">
    <property type="component" value="Unassembled WGS sequence"/>
</dbReference>
<proteinExistence type="predicted"/>
<evidence type="ECO:0000313" key="2">
    <source>
        <dbReference type="EMBL" id="GIJ10565.1"/>
    </source>
</evidence>
<evidence type="ECO:0000313" key="3">
    <source>
        <dbReference type="Proteomes" id="UP000647017"/>
    </source>
</evidence>
<keyword evidence="3" id="KW-1185">Reference proteome</keyword>
<accession>A0ABQ4HY55</accession>
<protein>
    <submittedName>
        <fullName evidence="2">Uncharacterized protein</fullName>
    </submittedName>
</protein>